<dbReference type="GO" id="GO:0015979">
    <property type="term" value="P:photosynthesis"/>
    <property type="evidence" value="ECO:0007669"/>
    <property type="project" value="InterPro"/>
</dbReference>
<comment type="caution">
    <text evidence="3">The sequence shown here is derived from an EMBL/GenBank/DDBJ whole genome shotgun (WGS) entry which is preliminary data.</text>
</comment>
<evidence type="ECO:0000313" key="4">
    <source>
        <dbReference type="Proteomes" id="UP000198406"/>
    </source>
</evidence>
<dbReference type="SUPFAM" id="SSF55724">
    <property type="entry name" value="Mog1p/PsbP-like"/>
    <property type="match status" value="1"/>
</dbReference>
<dbReference type="Gene3D" id="3.40.1000.10">
    <property type="entry name" value="Mog1/PsbP, alpha/beta/alpha sandwich"/>
    <property type="match status" value="1"/>
</dbReference>
<protein>
    <recommendedName>
        <fullName evidence="2">PsbP C-terminal domain-containing protein</fullName>
    </recommendedName>
</protein>
<dbReference type="OrthoDB" id="414405at2759"/>
<proteinExistence type="predicted"/>
<feature type="chain" id="PRO_5012057534" description="PsbP C-terminal domain-containing protein" evidence="1">
    <location>
        <begin position="30"/>
        <end position="325"/>
    </location>
</feature>
<gene>
    <name evidence="3" type="ORF">FisN_24Lh242</name>
</gene>
<evidence type="ECO:0000313" key="3">
    <source>
        <dbReference type="EMBL" id="GAX22947.1"/>
    </source>
</evidence>
<dbReference type="AlphaFoldDB" id="A0A1Z5K9L6"/>
<organism evidence="3 4">
    <name type="scientific">Fistulifera solaris</name>
    <name type="common">Oleaginous diatom</name>
    <dbReference type="NCBI Taxonomy" id="1519565"/>
    <lineage>
        <taxon>Eukaryota</taxon>
        <taxon>Sar</taxon>
        <taxon>Stramenopiles</taxon>
        <taxon>Ochrophyta</taxon>
        <taxon>Bacillariophyta</taxon>
        <taxon>Bacillariophyceae</taxon>
        <taxon>Bacillariophycidae</taxon>
        <taxon>Naviculales</taxon>
        <taxon>Naviculaceae</taxon>
        <taxon>Fistulifera</taxon>
    </lineage>
</organism>
<dbReference type="GO" id="GO:0019898">
    <property type="term" value="C:extrinsic component of membrane"/>
    <property type="evidence" value="ECO:0007669"/>
    <property type="project" value="InterPro"/>
</dbReference>
<feature type="domain" description="PsbP C-terminal" evidence="2">
    <location>
        <begin position="143"/>
        <end position="323"/>
    </location>
</feature>
<dbReference type="GO" id="GO:0009523">
    <property type="term" value="C:photosystem II"/>
    <property type="evidence" value="ECO:0007669"/>
    <property type="project" value="InterPro"/>
</dbReference>
<dbReference type="InterPro" id="IPR002683">
    <property type="entry name" value="PsbP_C"/>
</dbReference>
<dbReference type="InParanoid" id="A0A1Z5K9L6"/>
<dbReference type="Pfam" id="PF01789">
    <property type="entry name" value="PsbP"/>
    <property type="match status" value="1"/>
</dbReference>
<dbReference type="GO" id="GO:0005509">
    <property type="term" value="F:calcium ion binding"/>
    <property type="evidence" value="ECO:0007669"/>
    <property type="project" value="InterPro"/>
</dbReference>
<accession>A0A1Z5K9L6</accession>
<name>A0A1Z5K9L6_FISSO</name>
<dbReference type="InterPro" id="IPR016123">
    <property type="entry name" value="Mog1/PsbP_a/b/a-sand"/>
</dbReference>
<reference evidence="3 4" key="1">
    <citation type="journal article" date="2015" name="Plant Cell">
        <title>Oil accumulation by the oleaginous diatom Fistulifera solaris as revealed by the genome and transcriptome.</title>
        <authorList>
            <person name="Tanaka T."/>
            <person name="Maeda Y."/>
            <person name="Veluchamy A."/>
            <person name="Tanaka M."/>
            <person name="Abida H."/>
            <person name="Marechal E."/>
            <person name="Bowler C."/>
            <person name="Muto M."/>
            <person name="Sunaga Y."/>
            <person name="Tanaka M."/>
            <person name="Yoshino T."/>
            <person name="Taniguchi T."/>
            <person name="Fukuda Y."/>
            <person name="Nemoto M."/>
            <person name="Matsumoto M."/>
            <person name="Wong P.S."/>
            <person name="Aburatani S."/>
            <person name="Fujibuchi W."/>
        </authorList>
    </citation>
    <scope>NUCLEOTIDE SEQUENCE [LARGE SCALE GENOMIC DNA]</scope>
    <source>
        <strain evidence="3 4">JPCC DA0580</strain>
    </source>
</reference>
<feature type="signal peptide" evidence="1">
    <location>
        <begin position="1"/>
        <end position="29"/>
    </location>
</feature>
<dbReference type="EMBL" id="BDSP01000191">
    <property type="protein sequence ID" value="GAX22947.1"/>
    <property type="molecule type" value="Genomic_DNA"/>
</dbReference>
<dbReference type="PANTHER" id="PTHR31407">
    <property type="match status" value="1"/>
</dbReference>
<dbReference type="Proteomes" id="UP000198406">
    <property type="component" value="Unassembled WGS sequence"/>
</dbReference>
<keyword evidence="4" id="KW-1185">Reference proteome</keyword>
<keyword evidence="1" id="KW-0732">Signal</keyword>
<sequence>MKGIRVTRIVWMPIPILILFYSAKQTANALVTADGRHLFHQIHKSSRLGLVTRLSQTSEKTESGAGIDNQKQPALQLPRSATINDIMTAMGTSPRRIFLSFTSSAGIALVGNLFGVTSSVLSQIDEDLVESTGLDLYYPRGDYKRYRTVDYAFVIPKEWVADTAVELAKAQRRTQPLDYRMRQTSGGTLPDSAFGPPGRLDNRGVSQGDTNVSVIQSPFSPGFSLRDTMKTPSEGALFLLNNSIARPESGRKATLLDASERNGVYQFEYRVDPGGGRPPLRSISVLAQAKQFLYTMTVVAPEKDWTSSTVYESKLRKIAESFHLR</sequence>
<dbReference type="PANTHER" id="PTHR31407:SF16">
    <property type="entry name" value="PSBP DOMAIN-CONTAINING PROTEIN 7, CHLOROPLASTIC"/>
    <property type="match status" value="1"/>
</dbReference>
<evidence type="ECO:0000256" key="1">
    <source>
        <dbReference type="SAM" id="SignalP"/>
    </source>
</evidence>
<evidence type="ECO:0000259" key="2">
    <source>
        <dbReference type="Pfam" id="PF01789"/>
    </source>
</evidence>